<feature type="transmembrane region" description="Helical" evidence="7">
    <location>
        <begin position="236"/>
        <end position="257"/>
    </location>
</feature>
<evidence type="ECO:0000256" key="2">
    <source>
        <dbReference type="ARBA" id="ARBA00007430"/>
    </source>
</evidence>
<dbReference type="NCBIfam" id="NF007773">
    <property type="entry name" value="PRK10459.1"/>
    <property type="match status" value="1"/>
</dbReference>
<dbReference type="KEGG" id="pll:I858_011560"/>
<organism evidence="8 9">
    <name type="scientific">Planococcus versutus</name>
    <dbReference type="NCBI Taxonomy" id="1302659"/>
    <lineage>
        <taxon>Bacteria</taxon>
        <taxon>Bacillati</taxon>
        <taxon>Bacillota</taxon>
        <taxon>Bacilli</taxon>
        <taxon>Bacillales</taxon>
        <taxon>Caryophanaceae</taxon>
        <taxon>Planococcus</taxon>
    </lineage>
</organism>
<name>A0A1B1S361_9BACL</name>
<dbReference type="OrthoDB" id="9770347at2"/>
<feature type="transmembrane region" description="Helical" evidence="7">
    <location>
        <begin position="361"/>
        <end position="378"/>
    </location>
</feature>
<feature type="transmembrane region" description="Helical" evidence="7">
    <location>
        <begin position="449"/>
        <end position="469"/>
    </location>
</feature>
<sequence length="491" mass="54132">MASLKNQAVTSVKLTSVSMLVTSILQMGQLLILGRVLGPEVFGLIAMVQIVIQFSQLFLEMGITDAIIQKEKITKIELSSLYWFSIFIGFVLFLILFLMAPALAFLFNEPSLTAMIQVVGVSFIILPFGLQFQTLATKKLEFLQITKNEILATTIGVLVTVYLAVSTDLGAWSLVYGHIVMSLFRSVPWVIGGYRNPKTRPQLLFSWTAIKGFVAFGLYRLGSTSINYFTTKVDQMIVGVVLGSVALGYYSMAMNLIMQPVQKLNSMINRVAFPVFSKIQLDKSKLRKTYLLITNLLTSFNAPLLAGVLVLAPFAVPVLLGDEWIGSTIIIQILCLYGLFKALGNPSGSLFIAVGKVRWSFYWQLFQLGIIPVVVFLASLSGSIAVVAVAVGLLRMILFYVSYFVRIRQIIGECLSELNRLIAKPVVHSAIMVAFLYGINKLLTSVEPIGIVAVDVISGILIYGVLFSVNQRDLASEVKGFFRKRNAAKQS</sequence>
<evidence type="ECO:0000256" key="6">
    <source>
        <dbReference type="ARBA" id="ARBA00023136"/>
    </source>
</evidence>
<dbReference type="RefSeq" id="WP_049694702.1">
    <property type="nucleotide sequence ID" value="NZ_CP016540.2"/>
</dbReference>
<evidence type="ECO:0000256" key="1">
    <source>
        <dbReference type="ARBA" id="ARBA00004651"/>
    </source>
</evidence>
<evidence type="ECO:0000313" key="9">
    <source>
        <dbReference type="Proteomes" id="UP000053354"/>
    </source>
</evidence>
<dbReference type="EMBL" id="CP016540">
    <property type="protein sequence ID" value="ANU27622.1"/>
    <property type="molecule type" value="Genomic_DNA"/>
</dbReference>
<proteinExistence type="inferred from homology"/>
<evidence type="ECO:0000256" key="4">
    <source>
        <dbReference type="ARBA" id="ARBA00022692"/>
    </source>
</evidence>
<evidence type="ECO:0000256" key="5">
    <source>
        <dbReference type="ARBA" id="ARBA00022989"/>
    </source>
</evidence>
<feature type="transmembrane region" description="Helical" evidence="7">
    <location>
        <begin position="203"/>
        <end position="221"/>
    </location>
</feature>
<keyword evidence="6 7" id="KW-0472">Membrane</keyword>
<gene>
    <name evidence="8" type="ORF">I858_011560</name>
</gene>
<keyword evidence="4 7" id="KW-0812">Transmembrane</keyword>
<dbReference type="Proteomes" id="UP000053354">
    <property type="component" value="Chromosome"/>
</dbReference>
<feature type="transmembrane region" description="Helical" evidence="7">
    <location>
        <begin position="384"/>
        <end position="405"/>
    </location>
</feature>
<feature type="transmembrane region" description="Helical" evidence="7">
    <location>
        <begin position="80"/>
        <end position="106"/>
    </location>
</feature>
<dbReference type="AlphaFoldDB" id="A0A1B1S361"/>
<dbReference type="Pfam" id="PF13440">
    <property type="entry name" value="Polysacc_synt_3"/>
    <property type="match status" value="1"/>
</dbReference>
<evidence type="ECO:0000313" key="8">
    <source>
        <dbReference type="EMBL" id="ANU27622.1"/>
    </source>
</evidence>
<feature type="transmembrane region" description="Helical" evidence="7">
    <location>
        <begin position="150"/>
        <end position="165"/>
    </location>
</feature>
<feature type="transmembrane region" description="Helical" evidence="7">
    <location>
        <begin position="112"/>
        <end position="130"/>
    </location>
</feature>
<dbReference type="CDD" id="cd13127">
    <property type="entry name" value="MATE_tuaB_like"/>
    <property type="match status" value="1"/>
</dbReference>
<keyword evidence="5 7" id="KW-1133">Transmembrane helix</keyword>
<keyword evidence="9" id="KW-1185">Reference proteome</keyword>
<comment type="subcellular location">
    <subcellularLocation>
        <location evidence="1">Cell membrane</location>
        <topology evidence="1">Multi-pass membrane protein</topology>
    </subcellularLocation>
</comment>
<feature type="transmembrane region" description="Helical" evidence="7">
    <location>
        <begin position="426"/>
        <end position="443"/>
    </location>
</feature>
<accession>A0A1B1S361</accession>
<protein>
    <submittedName>
        <fullName evidence="8">Lipopolysaccharide biosynthesis protein</fullName>
    </submittedName>
</protein>
<dbReference type="PANTHER" id="PTHR30250:SF10">
    <property type="entry name" value="LIPOPOLYSACCHARIDE BIOSYNTHESIS PROTEIN WZXC"/>
    <property type="match status" value="1"/>
</dbReference>
<feature type="transmembrane region" description="Helical" evidence="7">
    <location>
        <begin position="171"/>
        <end position="191"/>
    </location>
</feature>
<comment type="similarity">
    <text evidence="2">Belongs to the polysaccharide synthase family.</text>
</comment>
<dbReference type="PANTHER" id="PTHR30250">
    <property type="entry name" value="PST FAMILY PREDICTED COLANIC ACID TRANSPORTER"/>
    <property type="match status" value="1"/>
</dbReference>
<feature type="transmembrane region" description="Helical" evidence="7">
    <location>
        <begin position="290"/>
        <end position="312"/>
    </location>
</feature>
<dbReference type="STRING" id="1302659.I858_011560"/>
<reference evidence="8" key="1">
    <citation type="submission" date="2016-10" db="EMBL/GenBank/DDBJ databases">
        <authorList>
            <person name="See-Too W.S."/>
        </authorList>
    </citation>
    <scope>NUCLEOTIDE SEQUENCE</scope>
    <source>
        <strain evidence="8">L10.15</strain>
    </source>
</reference>
<evidence type="ECO:0000256" key="7">
    <source>
        <dbReference type="SAM" id="Phobius"/>
    </source>
</evidence>
<dbReference type="InterPro" id="IPR050833">
    <property type="entry name" value="Poly_Biosynth_Transport"/>
</dbReference>
<evidence type="ECO:0000256" key="3">
    <source>
        <dbReference type="ARBA" id="ARBA00022475"/>
    </source>
</evidence>
<keyword evidence="3" id="KW-1003">Cell membrane</keyword>
<dbReference type="GO" id="GO:0005886">
    <property type="term" value="C:plasma membrane"/>
    <property type="evidence" value="ECO:0007669"/>
    <property type="project" value="UniProtKB-SubCell"/>
</dbReference>